<organism evidence="1 2">
    <name type="scientific">Halorubellus litoreus</name>
    <dbReference type="NCBI Taxonomy" id="755308"/>
    <lineage>
        <taxon>Archaea</taxon>
        <taxon>Methanobacteriati</taxon>
        <taxon>Methanobacteriota</taxon>
        <taxon>Stenosarchaea group</taxon>
        <taxon>Halobacteria</taxon>
        <taxon>Halobacteriales</taxon>
        <taxon>Halorubellaceae</taxon>
        <taxon>Halorubellus</taxon>
    </lineage>
</organism>
<keyword evidence="2" id="KW-1185">Reference proteome</keyword>
<accession>A0ABD5V9I0</accession>
<gene>
    <name evidence="1" type="ORF">ACFQGB_03555</name>
</gene>
<dbReference type="Proteomes" id="UP001596395">
    <property type="component" value="Unassembled WGS sequence"/>
</dbReference>
<evidence type="ECO:0000313" key="2">
    <source>
        <dbReference type="Proteomes" id="UP001596395"/>
    </source>
</evidence>
<proteinExistence type="predicted"/>
<protein>
    <submittedName>
        <fullName evidence="1">Uncharacterized protein</fullName>
    </submittedName>
</protein>
<comment type="caution">
    <text evidence="1">The sequence shown here is derived from an EMBL/GenBank/DDBJ whole genome shotgun (WGS) entry which is preliminary data.</text>
</comment>
<reference evidence="1 2" key="1">
    <citation type="journal article" date="2019" name="Int. J. Syst. Evol. Microbiol.">
        <title>The Global Catalogue of Microorganisms (GCM) 10K type strain sequencing project: providing services to taxonomists for standard genome sequencing and annotation.</title>
        <authorList>
            <consortium name="The Broad Institute Genomics Platform"/>
            <consortium name="The Broad Institute Genome Sequencing Center for Infectious Disease"/>
            <person name="Wu L."/>
            <person name="Ma J."/>
        </authorList>
    </citation>
    <scope>NUCLEOTIDE SEQUENCE [LARGE SCALE GENOMIC DNA]</scope>
    <source>
        <strain evidence="1 2">GX26</strain>
    </source>
</reference>
<name>A0ABD5V9I0_9EURY</name>
<sequence>MSADVDAVVVDGHRLAVGTHVEHSKLGAMRVRSITEARGEVHVRFDVLEVAANQWMAFRLEHVLAAWGDTLAPAAVDSTSEQQARADGGSGR</sequence>
<evidence type="ECO:0000313" key="1">
    <source>
        <dbReference type="EMBL" id="MFC6951930.1"/>
    </source>
</evidence>
<dbReference type="AlphaFoldDB" id="A0ABD5V9I0"/>
<dbReference type="RefSeq" id="WP_336348936.1">
    <property type="nucleotide sequence ID" value="NZ_JAZAQL010000001.1"/>
</dbReference>
<dbReference type="EMBL" id="JBHSXN010000001">
    <property type="protein sequence ID" value="MFC6951930.1"/>
    <property type="molecule type" value="Genomic_DNA"/>
</dbReference>